<reference evidence="4 5" key="1">
    <citation type="submission" date="2015-08" db="EMBL/GenBank/DDBJ databases">
        <title>Next Generation Sequencing and Analysis of the Genome of Puccinia sorghi L Schw, the Causal Agent of Maize Common Rust.</title>
        <authorList>
            <person name="Rochi L."/>
            <person name="Burguener G."/>
            <person name="Darino M."/>
            <person name="Turjanski A."/>
            <person name="Kreff E."/>
            <person name="Dieguez M.J."/>
            <person name="Sacco F."/>
        </authorList>
    </citation>
    <scope>NUCLEOTIDE SEQUENCE [LARGE SCALE GENOMIC DNA]</scope>
    <source>
        <strain evidence="4 5">RO10H11247</strain>
    </source>
</reference>
<dbReference type="OrthoDB" id="10002170at2759"/>
<evidence type="ECO:0000256" key="1">
    <source>
        <dbReference type="ARBA" id="ARBA00006091"/>
    </source>
</evidence>
<accession>A0A0L6VDQ4</accession>
<protein>
    <recommendedName>
        <fullName evidence="3">tRNA-splicing endonuclease subunit Sen15 domain-containing protein</fullName>
    </recommendedName>
</protein>
<comment type="similarity">
    <text evidence="1">Belongs to the SEN15 family.</text>
</comment>
<keyword evidence="2" id="KW-0819">tRNA processing</keyword>
<dbReference type="InterPro" id="IPR036167">
    <property type="entry name" value="tRNA_intron_Endo_cat-like_sf"/>
</dbReference>
<gene>
    <name evidence="4" type="ORF">VP01_1875g7</name>
</gene>
<dbReference type="Gene3D" id="3.40.1350.10">
    <property type="match status" value="1"/>
</dbReference>
<dbReference type="VEuPathDB" id="FungiDB:VP01_1875g7"/>
<comment type="caution">
    <text evidence="4">The sequence shown here is derived from an EMBL/GenBank/DDBJ whole genome shotgun (WGS) entry which is preliminary data.</text>
</comment>
<keyword evidence="5" id="KW-1185">Reference proteome</keyword>
<evidence type="ECO:0000256" key="2">
    <source>
        <dbReference type="ARBA" id="ARBA00022694"/>
    </source>
</evidence>
<name>A0A0L6VDQ4_9BASI</name>
<dbReference type="STRING" id="27349.A0A0L6VDQ4"/>
<dbReference type="GO" id="GO:0003676">
    <property type="term" value="F:nucleic acid binding"/>
    <property type="evidence" value="ECO:0007669"/>
    <property type="project" value="InterPro"/>
</dbReference>
<feature type="domain" description="tRNA-splicing endonuclease subunit Sen15" evidence="3">
    <location>
        <begin position="30"/>
        <end position="125"/>
    </location>
</feature>
<evidence type="ECO:0000259" key="3">
    <source>
        <dbReference type="Pfam" id="PF09631"/>
    </source>
</evidence>
<dbReference type="Pfam" id="PF09631">
    <property type="entry name" value="Sen15"/>
    <property type="match status" value="1"/>
</dbReference>
<evidence type="ECO:0000313" key="4">
    <source>
        <dbReference type="EMBL" id="KNZ58717.1"/>
    </source>
</evidence>
<dbReference type="PANTHER" id="PTHR28582:SF1">
    <property type="entry name" value="TRNA-SPLICING ENDONUCLEASE SUBUNIT SEN15"/>
    <property type="match status" value="1"/>
</dbReference>
<dbReference type="InterPro" id="IPR018593">
    <property type="entry name" value="tRNA-endonuc_su_Sen15"/>
</dbReference>
<dbReference type="Proteomes" id="UP000037035">
    <property type="component" value="Unassembled WGS sequence"/>
</dbReference>
<dbReference type="SUPFAM" id="SSF53032">
    <property type="entry name" value="tRNA-intron endonuclease catalytic domain-like"/>
    <property type="match status" value="1"/>
</dbReference>
<dbReference type="EMBL" id="LAVV01006698">
    <property type="protein sequence ID" value="KNZ58717.1"/>
    <property type="molecule type" value="Genomic_DNA"/>
</dbReference>
<evidence type="ECO:0000313" key="5">
    <source>
        <dbReference type="Proteomes" id="UP000037035"/>
    </source>
</evidence>
<dbReference type="InterPro" id="IPR011856">
    <property type="entry name" value="tRNA_endonuc-like_dom_sf"/>
</dbReference>
<dbReference type="GO" id="GO:0005634">
    <property type="term" value="C:nucleus"/>
    <property type="evidence" value="ECO:0007669"/>
    <property type="project" value="UniProtKB-ARBA"/>
</dbReference>
<dbReference type="AlphaFoldDB" id="A0A0L6VDQ4"/>
<organism evidence="4 5">
    <name type="scientific">Puccinia sorghi</name>
    <dbReference type="NCBI Taxonomy" id="27349"/>
    <lineage>
        <taxon>Eukaryota</taxon>
        <taxon>Fungi</taxon>
        <taxon>Dikarya</taxon>
        <taxon>Basidiomycota</taxon>
        <taxon>Pucciniomycotina</taxon>
        <taxon>Pucciniomycetes</taxon>
        <taxon>Pucciniales</taxon>
        <taxon>Pucciniaceae</taxon>
        <taxon>Puccinia</taxon>
    </lineage>
</organism>
<sequence length="128" mass="13549">MSTTDGTLHEALSAVGRGSSQAGALVHAWRDLSAAQRWTHLVAGTVGGPEDAVRQATITGRPPDSTVARVVYPMALNQPTTFETLYHLLRALDLPKGATLLLAIVGNDSSIVYYDLAQGIVSPKEVPE</sequence>
<proteinExistence type="inferred from homology"/>
<dbReference type="PANTHER" id="PTHR28582">
    <property type="entry name" value="TRNA-SPLICING ENDONUCLEASE SUBUNIT SEN15"/>
    <property type="match status" value="1"/>
</dbReference>
<dbReference type="GO" id="GO:0006388">
    <property type="term" value="P:tRNA splicing, via endonucleolytic cleavage and ligation"/>
    <property type="evidence" value="ECO:0007669"/>
    <property type="project" value="InterPro"/>
</dbReference>